<proteinExistence type="predicted"/>
<sequence>MIKRRVEYPESAQLFTLIPKLRLYDYISLDRLHTLDGSNMPFMTWPNGMPCLQANAYMIKTRMKPGRGGNGPSRAGTKGGTFGEYAGKISHLIRFCYYNNLSFIALSDDDFCEFIDGLRREMKRNQPNQRKRTERTIVGIGRRCLSFLAYVGEMSGLHNFVGIDGTISIYMVDSVYYRNGKAFTRSSVHHRSFRTLEAKKTRQPIGEATIEKLRNAIDEMSTSEFLNNRRHLMISLFEELGARRGEIQPITVAEVLAAAKVKQPTISVTTLKRGGMGLTRALELSPPMIDELMNYIRGDRFIIMKRLKGVPDHGFLFVTERGGRPLGIDTFTTEFSLIRRAAGVEEQACAHLFRHAYCTNIVARLIAETQALSPDSFRQTLMTNKMLAERALTKSGHATLESLLGYVDTAFKEKSKYEQIIHNVEVAKTYETYQKRRKRLLDDFAKEKISKEIYIEREQTLTESMERLLKVA</sequence>
<dbReference type="InterPro" id="IPR013762">
    <property type="entry name" value="Integrase-like_cat_sf"/>
</dbReference>
<dbReference type="GO" id="GO:0006310">
    <property type="term" value="P:DNA recombination"/>
    <property type="evidence" value="ECO:0007669"/>
    <property type="project" value="UniProtKB-KW"/>
</dbReference>
<keyword evidence="1" id="KW-0233">DNA recombination</keyword>
<dbReference type="RefSeq" id="WP_111282361.1">
    <property type="nucleotide sequence ID" value="NZ_QLIN01000003.1"/>
</dbReference>
<dbReference type="EMBL" id="QLIN01000003">
    <property type="protein sequence ID" value="RAI70836.1"/>
    <property type="molecule type" value="Genomic_DNA"/>
</dbReference>
<dbReference type="Proteomes" id="UP000249493">
    <property type="component" value="Unassembled WGS sequence"/>
</dbReference>
<dbReference type="InterPro" id="IPR002104">
    <property type="entry name" value="Integrase_catalytic"/>
</dbReference>
<evidence type="ECO:0000259" key="2">
    <source>
        <dbReference type="PROSITE" id="PS51898"/>
    </source>
</evidence>
<protein>
    <submittedName>
        <fullName evidence="3">Site-specific integrase</fullName>
    </submittedName>
</protein>
<dbReference type="AlphaFoldDB" id="A0A327N9N1"/>
<comment type="caution">
    <text evidence="3">The sequence shown here is derived from an EMBL/GenBank/DDBJ whole genome shotgun (WGS) entry which is preliminary data.</text>
</comment>
<dbReference type="InterPro" id="IPR011010">
    <property type="entry name" value="DNA_brk_join_enz"/>
</dbReference>
<reference evidence="3 4" key="1">
    <citation type="submission" date="2018-06" db="EMBL/GenBank/DDBJ databases">
        <authorList>
            <person name="Zhirakovskaya E."/>
        </authorList>
    </citation>
    <scope>NUCLEOTIDE SEQUENCE [LARGE SCALE GENOMIC DNA]</scope>
    <source>
        <strain evidence="3 4">LY3</strain>
    </source>
</reference>
<evidence type="ECO:0000256" key="1">
    <source>
        <dbReference type="ARBA" id="ARBA00023172"/>
    </source>
</evidence>
<dbReference type="Gene3D" id="1.10.443.10">
    <property type="entry name" value="Intergrase catalytic core"/>
    <property type="match status" value="1"/>
</dbReference>
<organism evidence="3 4">
    <name type="scientific">Pseudomonas fluorescens</name>
    <dbReference type="NCBI Taxonomy" id="294"/>
    <lineage>
        <taxon>Bacteria</taxon>
        <taxon>Pseudomonadati</taxon>
        <taxon>Pseudomonadota</taxon>
        <taxon>Gammaproteobacteria</taxon>
        <taxon>Pseudomonadales</taxon>
        <taxon>Pseudomonadaceae</taxon>
        <taxon>Pseudomonas</taxon>
    </lineage>
</organism>
<gene>
    <name evidence="3" type="ORF">DOZ80_10210</name>
</gene>
<dbReference type="GO" id="GO:0003677">
    <property type="term" value="F:DNA binding"/>
    <property type="evidence" value="ECO:0007669"/>
    <property type="project" value="InterPro"/>
</dbReference>
<dbReference type="PROSITE" id="PS51898">
    <property type="entry name" value="TYR_RECOMBINASE"/>
    <property type="match status" value="1"/>
</dbReference>
<feature type="domain" description="Tyr recombinase" evidence="2">
    <location>
        <begin position="200"/>
        <end position="408"/>
    </location>
</feature>
<evidence type="ECO:0000313" key="4">
    <source>
        <dbReference type="Proteomes" id="UP000249493"/>
    </source>
</evidence>
<name>A0A327N9N1_PSEFL</name>
<evidence type="ECO:0000313" key="3">
    <source>
        <dbReference type="EMBL" id="RAI70836.1"/>
    </source>
</evidence>
<dbReference type="GO" id="GO:0015074">
    <property type="term" value="P:DNA integration"/>
    <property type="evidence" value="ECO:0007669"/>
    <property type="project" value="InterPro"/>
</dbReference>
<accession>A0A327N9N1</accession>
<dbReference type="SUPFAM" id="SSF56349">
    <property type="entry name" value="DNA breaking-rejoining enzymes"/>
    <property type="match status" value="1"/>
</dbReference>